<dbReference type="GO" id="GO:0070475">
    <property type="term" value="P:rRNA base methylation"/>
    <property type="evidence" value="ECO:0007669"/>
    <property type="project" value="InterPro"/>
</dbReference>
<dbReference type="OrthoDB" id="273345at2759"/>
<protein>
    <recommendedName>
        <fullName evidence="2">25S rRNA (uridine-N(3))-methyltransferase BMT5-like domain-containing protein</fullName>
    </recommendedName>
</protein>
<dbReference type="GO" id="GO:0070042">
    <property type="term" value="F:rRNA (uridine-N3-)-methyltransferase activity"/>
    <property type="evidence" value="ECO:0007669"/>
    <property type="project" value="InterPro"/>
</dbReference>
<dbReference type="AlphaFoldDB" id="A0A6A6VF19"/>
<dbReference type="InterPro" id="IPR019446">
    <property type="entry name" value="BMT5-like"/>
</dbReference>
<accession>A0A6A6VF19</accession>
<feature type="domain" description="25S rRNA (uridine-N(3))-methyltransferase BMT5-like" evidence="2">
    <location>
        <begin position="79"/>
        <end position="256"/>
    </location>
</feature>
<feature type="region of interest" description="Disordered" evidence="1">
    <location>
        <begin position="1"/>
        <end position="70"/>
    </location>
</feature>
<evidence type="ECO:0000313" key="4">
    <source>
        <dbReference type="Proteomes" id="UP000799440"/>
    </source>
</evidence>
<dbReference type="PANTHER" id="PTHR11538:SF26">
    <property type="entry name" value="FERREDOXIN-FOLD ANTICODON-BINDING DOMAIN-CONTAINING PROTEIN 1"/>
    <property type="match status" value="1"/>
</dbReference>
<reference evidence="3" key="1">
    <citation type="journal article" date="2020" name="Stud. Mycol.">
        <title>101 Dothideomycetes genomes: a test case for predicting lifestyles and emergence of pathogens.</title>
        <authorList>
            <person name="Haridas S."/>
            <person name="Albert R."/>
            <person name="Binder M."/>
            <person name="Bloem J."/>
            <person name="Labutti K."/>
            <person name="Salamov A."/>
            <person name="Andreopoulos B."/>
            <person name="Baker S."/>
            <person name="Barry K."/>
            <person name="Bills G."/>
            <person name="Bluhm B."/>
            <person name="Cannon C."/>
            <person name="Castanera R."/>
            <person name="Culley D."/>
            <person name="Daum C."/>
            <person name="Ezra D."/>
            <person name="Gonzalez J."/>
            <person name="Henrissat B."/>
            <person name="Kuo A."/>
            <person name="Liang C."/>
            <person name="Lipzen A."/>
            <person name="Lutzoni F."/>
            <person name="Magnuson J."/>
            <person name="Mondo S."/>
            <person name="Nolan M."/>
            <person name="Ohm R."/>
            <person name="Pangilinan J."/>
            <person name="Park H.-J."/>
            <person name="Ramirez L."/>
            <person name="Alfaro M."/>
            <person name="Sun H."/>
            <person name="Tritt A."/>
            <person name="Yoshinaga Y."/>
            <person name="Zwiers L.-H."/>
            <person name="Turgeon B."/>
            <person name="Goodwin S."/>
            <person name="Spatafora J."/>
            <person name="Crous P."/>
            <person name="Grigoriev I."/>
        </authorList>
    </citation>
    <scope>NUCLEOTIDE SEQUENCE</scope>
    <source>
        <strain evidence="3">CBS 119925</strain>
    </source>
</reference>
<dbReference type="Pfam" id="PF10354">
    <property type="entry name" value="BMT5-like"/>
    <property type="match status" value="1"/>
</dbReference>
<keyword evidence="4" id="KW-1185">Reference proteome</keyword>
<feature type="non-terminal residue" evidence="3">
    <location>
        <position position="282"/>
    </location>
</feature>
<feature type="compositionally biased region" description="Basic residues" evidence="1">
    <location>
        <begin position="1"/>
        <end position="12"/>
    </location>
</feature>
<gene>
    <name evidence="3" type="ORF">M011DRAFT_385233</name>
</gene>
<dbReference type="EMBL" id="MU006571">
    <property type="protein sequence ID" value="KAF2747771.1"/>
    <property type="molecule type" value="Genomic_DNA"/>
</dbReference>
<evidence type="ECO:0000259" key="2">
    <source>
        <dbReference type="Pfam" id="PF10354"/>
    </source>
</evidence>
<dbReference type="GO" id="GO:0005737">
    <property type="term" value="C:cytoplasm"/>
    <property type="evidence" value="ECO:0007669"/>
    <property type="project" value="TreeGrafter"/>
</dbReference>
<evidence type="ECO:0000313" key="3">
    <source>
        <dbReference type="EMBL" id="KAF2747771.1"/>
    </source>
</evidence>
<proteinExistence type="predicted"/>
<evidence type="ECO:0000256" key="1">
    <source>
        <dbReference type="SAM" id="MobiDB-lite"/>
    </source>
</evidence>
<sequence>MSKTKTKRARRELKREGQKKLQRSAKAASKAHPPASKPPTTTKPKSKPSNPAPAPTSTPSQPVQKHTHPNPFTTYANILLVGEGDFSFTRSLALTHGCAHLVASSYDSESTLLSKYPSFAPIRSTLTSLTPPVPLYHSIDATKLHTYKHLRPADDDTSASFDVICFMFPHTGGLSTDVNRQVRANQALLVGFFESCLKDTKRGPMLDAGGKVVVALFEGEPYTLWNVRDLARHAGLRVVESWGFEWGDYPGYKHVRTLGVVEGGGGWRGEERRARMFLFEKV</sequence>
<feature type="compositionally biased region" description="Low complexity" evidence="1">
    <location>
        <begin position="24"/>
        <end position="49"/>
    </location>
</feature>
<dbReference type="Proteomes" id="UP000799440">
    <property type="component" value="Unassembled WGS sequence"/>
</dbReference>
<organism evidence="3 4">
    <name type="scientific">Sporormia fimetaria CBS 119925</name>
    <dbReference type="NCBI Taxonomy" id="1340428"/>
    <lineage>
        <taxon>Eukaryota</taxon>
        <taxon>Fungi</taxon>
        <taxon>Dikarya</taxon>
        <taxon>Ascomycota</taxon>
        <taxon>Pezizomycotina</taxon>
        <taxon>Dothideomycetes</taxon>
        <taxon>Pleosporomycetidae</taxon>
        <taxon>Pleosporales</taxon>
        <taxon>Sporormiaceae</taxon>
        <taxon>Sporormia</taxon>
    </lineage>
</organism>
<dbReference type="PANTHER" id="PTHR11538">
    <property type="entry name" value="PHENYLALANYL-TRNA SYNTHETASE"/>
    <property type="match status" value="1"/>
</dbReference>
<name>A0A6A6VF19_9PLEO</name>